<proteinExistence type="predicted"/>
<feature type="transmembrane region" description="Helical" evidence="1">
    <location>
        <begin position="230"/>
        <end position="252"/>
    </location>
</feature>
<comment type="caution">
    <text evidence="2">The sequence shown here is derived from an EMBL/GenBank/DDBJ whole genome shotgun (WGS) entry which is preliminary data.</text>
</comment>
<accession>A0ABP4LCY3</accession>
<dbReference type="Pfam" id="PF06182">
    <property type="entry name" value="ABC2_membrane_6"/>
    <property type="match status" value="1"/>
</dbReference>
<feature type="transmembrane region" description="Helical" evidence="1">
    <location>
        <begin position="20"/>
        <end position="47"/>
    </location>
</feature>
<dbReference type="RefSeq" id="WP_344503378.1">
    <property type="nucleotide sequence ID" value="NZ_BAAAQD010000007.1"/>
</dbReference>
<name>A0ABP4LCY3_9ACTN</name>
<feature type="transmembrane region" description="Helical" evidence="1">
    <location>
        <begin position="178"/>
        <end position="210"/>
    </location>
</feature>
<dbReference type="EMBL" id="BAAAQD010000007">
    <property type="protein sequence ID" value="GAA1519619.1"/>
    <property type="molecule type" value="Genomic_DNA"/>
</dbReference>
<keyword evidence="1" id="KW-0472">Membrane</keyword>
<evidence type="ECO:0000313" key="2">
    <source>
        <dbReference type="EMBL" id="GAA1519619.1"/>
    </source>
</evidence>
<sequence>MRLWLTLVGIGFRRWSTYRLAAFAGAFTNSVFGLIRAGVVTATVAVAGGTLGGYDTLAGVTYVWLGQALIGPVYFFAWSELAQRIRSGDVAVDLARPVDPMLAYLAADLGRAAFVFLPRGLPPLAVGALVTGLALPGDPLGYALGVLSVALAVVVSFACRWLVNLTAFWLLDLRGPMTLYLLVTNILCGLAVPVHWFPGWLAAVAAASPFPSMLQTPIDVLMGHAAGWDAVRLLAVQAAWAAALLAAGRVVFGFGTRKLVIQGG</sequence>
<keyword evidence="1" id="KW-1133">Transmembrane helix</keyword>
<keyword evidence="3" id="KW-1185">Reference proteome</keyword>
<reference evidence="3" key="1">
    <citation type="journal article" date="2019" name="Int. J. Syst. Evol. Microbiol.">
        <title>The Global Catalogue of Microorganisms (GCM) 10K type strain sequencing project: providing services to taxonomists for standard genome sequencing and annotation.</title>
        <authorList>
            <consortium name="The Broad Institute Genomics Platform"/>
            <consortium name="The Broad Institute Genome Sequencing Center for Infectious Disease"/>
            <person name="Wu L."/>
            <person name="Ma J."/>
        </authorList>
    </citation>
    <scope>NUCLEOTIDE SEQUENCE [LARGE SCALE GENOMIC DNA]</scope>
    <source>
        <strain evidence="3">JCM 15933</strain>
    </source>
</reference>
<evidence type="ECO:0000256" key="1">
    <source>
        <dbReference type="SAM" id="Phobius"/>
    </source>
</evidence>
<dbReference type="PANTHER" id="PTHR36832:SF2">
    <property type="entry name" value="INTEGRAL MEMBRANE PROTEIN"/>
    <property type="match status" value="1"/>
</dbReference>
<dbReference type="PANTHER" id="PTHR36832">
    <property type="entry name" value="SLR1174 PROTEIN-RELATED"/>
    <property type="match status" value="1"/>
</dbReference>
<gene>
    <name evidence="2" type="ORF">GCM10009827_038840</name>
</gene>
<dbReference type="Proteomes" id="UP001501470">
    <property type="component" value="Unassembled WGS sequence"/>
</dbReference>
<protein>
    <submittedName>
        <fullName evidence="2">ABC-2 family transporter protein</fullName>
    </submittedName>
</protein>
<dbReference type="InterPro" id="IPR010390">
    <property type="entry name" value="ABC-2_transporter-like"/>
</dbReference>
<organism evidence="2 3">
    <name type="scientific">Dactylosporangium maewongense</name>
    <dbReference type="NCBI Taxonomy" id="634393"/>
    <lineage>
        <taxon>Bacteria</taxon>
        <taxon>Bacillati</taxon>
        <taxon>Actinomycetota</taxon>
        <taxon>Actinomycetes</taxon>
        <taxon>Micromonosporales</taxon>
        <taxon>Micromonosporaceae</taxon>
        <taxon>Dactylosporangium</taxon>
    </lineage>
</organism>
<feature type="transmembrane region" description="Helical" evidence="1">
    <location>
        <begin position="59"/>
        <end position="81"/>
    </location>
</feature>
<evidence type="ECO:0000313" key="3">
    <source>
        <dbReference type="Proteomes" id="UP001501470"/>
    </source>
</evidence>
<feature type="transmembrane region" description="Helical" evidence="1">
    <location>
        <begin position="141"/>
        <end position="171"/>
    </location>
</feature>
<keyword evidence="1" id="KW-0812">Transmembrane</keyword>